<evidence type="ECO:0000259" key="1">
    <source>
        <dbReference type="Pfam" id="PF03016"/>
    </source>
</evidence>
<dbReference type="AlphaFoldDB" id="A0AAV3PQ84"/>
<dbReference type="Proteomes" id="UP001454036">
    <property type="component" value="Unassembled WGS sequence"/>
</dbReference>
<evidence type="ECO:0000313" key="3">
    <source>
        <dbReference type="Proteomes" id="UP001454036"/>
    </source>
</evidence>
<dbReference type="Pfam" id="PF03016">
    <property type="entry name" value="Exostosin_GT47"/>
    <property type="match status" value="1"/>
</dbReference>
<gene>
    <name evidence="2" type="ORF">LIER_11899</name>
</gene>
<evidence type="ECO:0000313" key="2">
    <source>
        <dbReference type="EMBL" id="GAA0153729.1"/>
    </source>
</evidence>
<dbReference type="InterPro" id="IPR040911">
    <property type="entry name" value="Exostosin_GT47"/>
</dbReference>
<keyword evidence="3" id="KW-1185">Reference proteome</keyword>
<comment type="caution">
    <text evidence="2">The sequence shown here is derived from an EMBL/GenBank/DDBJ whole genome shotgun (WGS) entry which is preliminary data.</text>
</comment>
<name>A0AAV3PQ84_LITER</name>
<dbReference type="EMBL" id="BAABME010002240">
    <property type="protein sequence ID" value="GAA0153729.1"/>
    <property type="molecule type" value="Genomic_DNA"/>
</dbReference>
<feature type="domain" description="Exostosin GT47" evidence="1">
    <location>
        <begin position="10"/>
        <end position="106"/>
    </location>
</feature>
<organism evidence="2 3">
    <name type="scientific">Lithospermum erythrorhizon</name>
    <name type="common">Purple gromwell</name>
    <name type="synonym">Lithospermum officinale var. erythrorhizon</name>
    <dbReference type="NCBI Taxonomy" id="34254"/>
    <lineage>
        <taxon>Eukaryota</taxon>
        <taxon>Viridiplantae</taxon>
        <taxon>Streptophyta</taxon>
        <taxon>Embryophyta</taxon>
        <taxon>Tracheophyta</taxon>
        <taxon>Spermatophyta</taxon>
        <taxon>Magnoliopsida</taxon>
        <taxon>eudicotyledons</taxon>
        <taxon>Gunneridae</taxon>
        <taxon>Pentapetalae</taxon>
        <taxon>asterids</taxon>
        <taxon>lamiids</taxon>
        <taxon>Boraginales</taxon>
        <taxon>Boraginaceae</taxon>
        <taxon>Boraginoideae</taxon>
        <taxon>Lithospermeae</taxon>
        <taxon>Lithospermum</taxon>
    </lineage>
</organism>
<protein>
    <submittedName>
        <fullName evidence="2">Glycosyltransferase</fullName>
    </submittedName>
</protein>
<accession>A0AAV3PQ84</accession>
<sequence length="136" mass="15358">MCDIIISCLNHSIEYWLTLDLLSSNVPGISRTCIAVRVHNLSEANAVFVPFFSCLSYNRFSKLCGKEKVSVSTMLQERLLKILKYQDEWKRFGGQNHLIVAHHPNSVLMGSAIFVLSDFGRYPAEIANLEKDIIAP</sequence>
<proteinExistence type="predicted"/>
<reference evidence="2 3" key="1">
    <citation type="submission" date="2024-01" db="EMBL/GenBank/DDBJ databases">
        <title>The complete chloroplast genome sequence of Lithospermum erythrorhizon: insights into the phylogenetic relationship among Boraginaceae species and the maternal lineages of purple gromwells.</title>
        <authorList>
            <person name="Okada T."/>
            <person name="Watanabe K."/>
        </authorList>
    </citation>
    <scope>NUCLEOTIDE SEQUENCE [LARGE SCALE GENOMIC DNA]</scope>
</reference>